<dbReference type="InterPro" id="IPR020541">
    <property type="entry name" value="Chorismate_synthase_CS"/>
</dbReference>
<keyword evidence="14" id="KW-1185">Reference proteome</keyword>
<comment type="caution">
    <text evidence="13">The sequence shown here is derived from an EMBL/GenBank/DDBJ whole genome shotgun (WGS) entry which is preliminary data.</text>
</comment>
<dbReference type="GO" id="GO:0010181">
    <property type="term" value="F:FMN binding"/>
    <property type="evidence" value="ECO:0007669"/>
    <property type="project" value="TreeGrafter"/>
</dbReference>
<comment type="subunit">
    <text evidence="11">Homotetramer.</text>
</comment>
<feature type="binding site" evidence="11">
    <location>
        <begin position="238"/>
        <end position="239"/>
    </location>
    <ligand>
        <name>FMN</name>
        <dbReference type="ChEBI" id="CHEBI:58210"/>
    </ligand>
</feature>
<evidence type="ECO:0000256" key="2">
    <source>
        <dbReference type="ARBA" id="ARBA00008014"/>
    </source>
</evidence>
<keyword evidence="8 11" id="KW-0521">NADP</keyword>
<evidence type="ECO:0000256" key="11">
    <source>
        <dbReference type="HAMAP-Rule" id="MF_00300"/>
    </source>
</evidence>
<evidence type="ECO:0000256" key="6">
    <source>
        <dbReference type="ARBA" id="ARBA00022643"/>
    </source>
</evidence>
<dbReference type="RefSeq" id="WP_261358622.1">
    <property type="nucleotide sequence ID" value="NZ_JABRWO010000010.1"/>
</dbReference>
<comment type="cofactor">
    <cofactor evidence="11 12">
        <name>FMNH2</name>
        <dbReference type="ChEBI" id="CHEBI:57618"/>
    </cofactor>
    <text evidence="11 12">Reduced FMN (FMNH(2)).</text>
</comment>
<evidence type="ECO:0000256" key="4">
    <source>
        <dbReference type="ARBA" id="ARBA00022605"/>
    </source>
</evidence>
<feature type="binding site" evidence="11">
    <location>
        <position position="289"/>
    </location>
    <ligand>
        <name>FMN</name>
        <dbReference type="ChEBI" id="CHEBI:58210"/>
    </ligand>
</feature>
<evidence type="ECO:0000256" key="7">
    <source>
        <dbReference type="ARBA" id="ARBA00022827"/>
    </source>
</evidence>
<dbReference type="EC" id="4.2.3.5" evidence="3 11"/>
<dbReference type="PROSITE" id="PS00787">
    <property type="entry name" value="CHORISMATE_SYNTHASE_1"/>
    <property type="match status" value="1"/>
</dbReference>
<keyword evidence="5 11" id="KW-0285">Flavoprotein</keyword>
<dbReference type="GO" id="GO:0008652">
    <property type="term" value="P:amino acid biosynthetic process"/>
    <property type="evidence" value="ECO:0007669"/>
    <property type="project" value="UniProtKB-KW"/>
</dbReference>
<organism evidence="13 14">
    <name type="scientific">Bremerella alba</name>
    <dbReference type="NCBI Taxonomy" id="980252"/>
    <lineage>
        <taxon>Bacteria</taxon>
        <taxon>Pseudomonadati</taxon>
        <taxon>Planctomycetota</taxon>
        <taxon>Planctomycetia</taxon>
        <taxon>Pirellulales</taxon>
        <taxon>Pirellulaceae</taxon>
        <taxon>Bremerella</taxon>
    </lineage>
</organism>
<keyword evidence="6 11" id="KW-0288">FMN</keyword>
<dbReference type="NCBIfam" id="NF003793">
    <property type="entry name" value="PRK05382.1"/>
    <property type="match status" value="1"/>
</dbReference>
<dbReference type="PROSITE" id="PS00789">
    <property type="entry name" value="CHORISMATE_SYNTHASE_3"/>
    <property type="match status" value="1"/>
</dbReference>
<evidence type="ECO:0000256" key="5">
    <source>
        <dbReference type="ARBA" id="ARBA00022630"/>
    </source>
</evidence>
<proteinExistence type="inferred from homology"/>
<dbReference type="FunFam" id="3.60.150.10:FF:000002">
    <property type="entry name" value="Chorismate synthase"/>
    <property type="match status" value="1"/>
</dbReference>
<dbReference type="Pfam" id="PF01264">
    <property type="entry name" value="Chorismate_synt"/>
    <property type="match status" value="1"/>
</dbReference>
<keyword evidence="4 11" id="KW-0028">Amino-acid biosynthesis</keyword>
<accession>A0A7V8V877</accession>
<dbReference type="PANTHER" id="PTHR21085:SF0">
    <property type="entry name" value="CHORISMATE SYNTHASE"/>
    <property type="match status" value="1"/>
</dbReference>
<dbReference type="Proteomes" id="UP000551616">
    <property type="component" value="Unassembled WGS sequence"/>
</dbReference>
<evidence type="ECO:0000313" key="13">
    <source>
        <dbReference type="EMBL" id="MBA2116456.1"/>
    </source>
</evidence>
<evidence type="ECO:0000256" key="1">
    <source>
        <dbReference type="ARBA" id="ARBA00005044"/>
    </source>
</evidence>
<dbReference type="HAMAP" id="MF_00300">
    <property type="entry name" value="Chorismate_synth"/>
    <property type="match status" value="1"/>
</dbReference>
<feature type="binding site" evidence="11">
    <location>
        <begin position="116"/>
        <end position="118"/>
    </location>
    <ligand>
        <name>FMN</name>
        <dbReference type="ChEBI" id="CHEBI:58210"/>
    </ligand>
</feature>
<dbReference type="GO" id="GO:0009073">
    <property type="term" value="P:aromatic amino acid family biosynthetic process"/>
    <property type="evidence" value="ECO:0007669"/>
    <property type="project" value="UniProtKB-KW"/>
</dbReference>
<dbReference type="EMBL" id="JABRWO010000010">
    <property type="protein sequence ID" value="MBA2116456.1"/>
    <property type="molecule type" value="Genomic_DNA"/>
</dbReference>
<feature type="binding site" evidence="11">
    <location>
        <position position="46"/>
    </location>
    <ligand>
        <name>NADP(+)</name>
        <dbReference type="ChEBI" id="CHEBI:58349"/>
    </ligand>
</feature>
<evidence type="ECO:0000256" key="8">
    <source>
        <dbReference type="ARBA" id="ARBA00022857"/>
    </source>
</evidence>
<feature type="binding site" evidence="11">
    <location>
        <begin position="304"/>
        <end position="308"/>
    </location>
    <ligand>
        <name>FMN</name>
        <dbReference type="ChEBI" id="CHEBI:58210"/>
    </ligand>
</feature>
<comment type="similarity">
    <text evidence="2 11 12">Belongs to the chorismate synthase family.</text>
</comment>
<feature type="binding site" evidence="11">
    <location>
        <position position="330"/>
    </location>
    <ligand>
        <name>FMN</name>
        <dbReference type="ChEBI" id="CHEBI:58210"/>
    </ligand>
</feature>
<dbReference type="CDD" id="cd07304">
    <property type="entry name" value="Chorismate_synthase"/>
    <property type="match status" value="1"/>
</dbReference>
<evidence type="ECO:0000256" key="3">
    <source>
        <dbReference type="ARBA" id="ARBA00013036"/>
    </source>
</evidence>
<dbReference type="Gene3D" id="3.60.150.10">
    <property type="entry name" value="Chorismate synthase AroC"/>
    <property type="match status" value="1"/>
</dbReference>
<dbReference type="SUPFAM" id="SSF103263">
    <property type="entry name" value="Chorismate synthase, AroC"/>
    <property type="match status" value="1"/>
</dbReference>
<evidence type="ECO:0000256" key="9">
    <source>
        <dbReference type="ARBA" id="ARBA00023141"/>
    </source>
</evidence>
<comment type="catalytic activity">
    <reaction evidence="11 12">
        <text>5-O-(1-carboxyvinyl)-3-phosphoshikimate = chorismate + phosphate</text>
        <dbReference type="Rhea" id="RHEA:21020"/>
        <dbReference type="ChEBI" id="CHEBI:29748"/>
        <dbReference type="ChEBI" id="CHEBI:43474"/>
        <dbReference type="ChEBI" id="CHEBI:57701"/>
        <dbReference type="EC" id="4.2.3.5"/>
    </reaction>
</comment>
<name>A0A7V8V877_9BACT</name>
<dbReference type="InterPro" id="IPR035904">
    <property type="entry name" value="Chorismate_synth_AroC_sf"/>
</dbReference>
<dbReference type="PIRSF" id="PIRSF001456">
    <property type="entry name" value="Chorismate_synth"/>
    <property type="match status" value="1"/>
</dbReference>
<dbReference type="InterPro" id="IPR000453">
    <property type="entry name" value="Chorismate_synth"/>
</dbReference>
<protein>
    <recommendedName>
        <fullName evidence="3 11">Chorismate synthase</fullName>
        <shortName evidence="11">CS</shortName>
        <ecNumber evidence="3 11">4.2.3.5</ecNumber>
    </recommendedName>
    <alternativeName>
        <fullName evidence="11">5-enolpyruvylshikimate-3-phosphate phospholyase</fullName>
    </alternativeName>
</protein>
<dbReference type="NCBIfam" id="TIGR00033">
    <property type="entry name" value="aroC"/>
    <property type="match status" value="1"/>
</dbReference>
<sequence>MLRYWTAGESHGKTLLAMIDGFPAGLAIDEEPINRELARRQGGYGRGGRQRIETDKVEVMTGIWKGLTLGSPVALQVINRDYKLERLEDLPRPRPGHGDLTGAIKFLGPIRAILERASARETAVRVAAGALAKQLLAEFGIQVYGFVDELGGVAIDRPDNVDDVDTMIAKRDESIIYSLNPAQDPQFKELIDKTGKSGDTLGGIVEVRVVGAPFGLGTHAQWDRKLDGKLAQAVMAVQAIKGVEIGMGFEAARKPGSQVHDPIHYDPMEQESTNLGYTRPTNNAGGLEAGMTNGQTIVVRAAKKPISTLRKPLESVNLETKETDAASYERSDVCAVSAASVIVESVVAFEIAAALVDKFGGDSLEEMKARYQLFMDMARKR</sequence>
<feature type="binding site" evidence="11">
    <location>
        <position position="40"/>
    </location>
    <ligand>
        <name>NADP(+)</name>
        <dbReference type="ChEBI" id="CHEBI:58349"/>
    </ligand>
</feature>
<gene>
    <name evidence="11 13" type="primary">aroC</name>
    <name evidence="13" type="ORF">HOV93_36450</name>
</gene>
<dbReference type="AlphaFoldDB" id="A0A7V8V877"/>
<keyword evidence="9 11" id="KW-0057">Aromatic amino acid biosynthesis</keyword>
<dbReference type="UniPathway" id="UPA00053">
    <property type="reaction ID" value="UER00090"/>
</dbReference>
<keyword evidence="10 11" id="KW-0456">Lyase</keyword>
<evidence type="ECO:0000256" key="12">
    <source>
        <dbReference type="RuleBase" id="RU000605"/>
    </source>
</evidence>
<dbReference type="GO" id="GO:0004107">
    <property type="term" value="F:chorismate synthase activity"/>
    <property type="evidence" value="ECO:0007669"/>
    <property type="project" value="UniProtKB-UniRule"/>
</dbReference>
<comment type="pathway">
    <text evidence="1 11 12">Metabolic intermediate biosynthesis; chorismate biosynthesis; chorismate from D-erythrose 4-phosphate and phosphoenolpyruvate: step 7/7.</text>
</comment>
<keyword evidence="7 11" id="KW-0274">FAD</keyword>
<dbReference type="GO" id="GO:0005829">
    <property type="term" value="C:cytosol"/>
    <property type="evidence" value="ECO:0007669"/>
    <property type="project" value="TreeGrafter"/>
</dbReference>
<dbReference type="PANTHER" id="PTHR21085">
    <property type="entry name" value="CHORISMATE SYNTHASE"/>
    <property type="match status" value="1"/>
</dbReference>
<evidence type="ECO:0000313" key="14">
    <source>
        <dbReference type="Proteomes" id="UP000551616"/>
    </source>
</evidence>
<dbReference type="GO" id="GO:0009423">
    <property type="term" value="P:chorismate biosynthetic process"/>
    <property type="evidence" value="ECO:0007669"/>
    <property type="project" value="UniProtKB-UniRule"/>
</dbReference>
<comment type="function">
    <text evidence="11">Catalyzes the anti-1,4-elimination of the C-3 phosphate and the C-6 proR hydrogen from 5-enolpyruvylshikimate-3-phosphate (EPSP) to yield chorismate, which is the branch point compound that serves as the starting substrate for the three terminal pathways of aromatic amino acid biosynthesis. This reaction introduces a second double bond into the aromatic ring system.</text>
</comment>
<dbReference type="PROSITE" id="PS00788">
    <property type="entry name" value="CHORISMATE_SYNTHASE_2"/>
    <property type="match status" value="1"/>
</dbReference>
<reference evidence="13 14" key="1">
    <citation type="submission" date="2020-05" db="EMBL/GenBank/DDBJ databases">
        <title>Bremerella alba sp. nov., a novel planctomycete isolated from the surface of the macroalga Fucus spiralis.</title>
        <authorList>
            <person name="Godinho O."/>
            <person name="Botelho R."/>
            <person name="Albuquerque L."/>
            <person name="Wiegand S."/>
            <person name="Da Costa M.S."/>
            <person name="Lobo-Da-Cunha A."/>
            <person name="Jogler C."/>
            <person name="Lage O.M."/>
        </authorList>
    </citation>
    <scope>NUCLEOTIDE SEQUENCE [LARGE SCALE GENOMIC DNA]</scope>
    <source>
        <strain evidence="13 14">FF15</strain>
    </source>
</reference>
<evidence type="ECO:0000256" key="10">
    <source>
        <dbReference type="ARBA" id="ARBA00023239"/>
    </source>
</evidence>